<dbReference type="SUPFAM" id="SSF56801">
    <property type="entry name" value="Acetyl-CoA synthetase-like"/>
    <property type="match status" value="1"/>
</dbReference>
<comment type="similarity">
    <text evidence="1">Belongs to the ATP-dependent AMP-binding enzyme family.</text>
</comment>
<keyword evidence="3" id="KW-0547">Nucleotide-binding</keyword>
<keyword evidence="4" id="KW-0067">ATP-binding</keyword>
<comment type="catalytic activity">
    <reaction evidence="5">
        <text>a long-chain fatty acid + ATP + CoA = a long-chain fatty acyl-CoA + AMP + diphosphate</text>
        <dbReference type="Rhea" id="RHEA:15421"/>
        <dbReference type="ChEBI" id="CHEBI:30616"/>
        <dbReference type="ChEBI" id="CHEBI:33019"/>
        <dbReference type="ChEBI" id="CHEBI:57287"/>
        <dbReference type="ChEBI" id="CHEBI:57560"/>
        <dbReference type="ChEBI" id="CHEBI:83139"/>
        <dbReference type="ChEBI" id="CHEBI:456215"/>
        <dbReference type="EC" id="6.2.1.3"/>
    </reaction>
</comment>
<reference evidence="8 9" key="1">
    <citation type="submission" date="2024-04" db="EMBL/GenBank/DDBJ databases">
        <title>Symmetric and asymmetric DNA N6-adenine methylation regulates different biological responses in Mucorales.</title>
        <authorList>
            <consortium name="Lawrence Berkeley National Laboratory"/>
            <person name="Lax C."/>
            <person name="Mondo S.J."/>
            <person name="Osorio-Concepcion M."/>
            <person name="Muszewska A."/>
            <person name="Corrochano-Luque M."/>
            <person name="Gutierrez G."/>
            <person name="Riley R."/>
            <person name="Lipzen A."/>
            <person name="Guo J."/>
            <person name="Hundley H."/>
            <person name="Amirebrahimi M."/>
            <person name="Ng V."/>
            <person name="Lorenzo-Gutierrez D."/>
            <person name="Binder U."/>
            <person name="Yang J."/>
            <person name="Song Y."/>
            <person name="Canovas D."/>
            <person name="Navarro E."/>
            <person name="Freitag M."/>
            <person name="Gabaldon T."/>
            <person name="Grigoriev I.V."/>
            <person name="Corrochano L.M."/>
            <person name="Nicolas F.E."/>
            <person name="Garre V."/>
        </authorList>
    </citation>
    <scope>NUCLEOTIDE SEQUENCE [LARGE SCALE GENOMIC DNA]</scope>
    <source>
        <strain evidence="8 9">L51</strain>
    </source>
</reference>
<evidence type="ECO:0000313" key="9">
    <source>
        <dbReference type="Proteomes" id="UP001448207"/>
    </source>
</evidence>
<evidence type="ECO:0000313" key="8">
    <source>
        <dbReference type="EMBL" id="KAL0075262.1"/>
    </source>
</evidence>
<evidence type="ECO:0000256" key="6">
    <source>
        <dbReference type="SAM" id="SignalP"/>
    </source>
</evidence>
<evidence type="ECO:0000256" key="3">
    <source>
        <dbReference type="ARBA" id="ARBA00022741"/>
    </source>
</evidence>
<evidence type="ECO:0000256" key="1">
    <source>
        <dbReference type="ARBA" id="ARBA00006432"/>
    </source>
</evidence>
<dbReference type="PANTHER" id="PTHR43272:SF83">
    <property type="entry name" value="ACYL-COA SYNTHETASE LONG-CHAIN, ISOFORM J"/>
    <property type="match status" value="1"/>
</dbReference>
<feature type="signal peptide" evidence="6">
    <location>
        <begin position="1"/>
        <end position="15"/>
    </location>
</feature>
<accession>A0ABR3AKP6</accession>
<dbReference type="InterPro" id="IPR020845">
    <property type="entry name" value="AMP-binding_CS"/>
</dbReference>
<feature type="domain" description="AMP-dependent synthetase/ligase" evidence="7">
    <location>
        <begin position="2"/>
        <end position="378"/>
    </location>
</feature>
<dbReference type="Pfam" id="PF00501">
    <property type="entry name" value="AMP-binding"/>
    <property type="match status" value="1"/>
</dbReference>
<dbReference type="EMBL" id="JBCLYO010000037">
    <property type="protein sequence ID" value="KAL0075262.1"/>
    <property type="molecule type" value="Genomic_DNA"/>
</dbReference>
<dbReference type="PROSITE" id="PS00455">
    <property type="entry name" value="AMP_BINDING"/>
    <property type="match status" value="1"/>
</dbReference>
<name>A0ABR3AKP6_PHYBL</name>
<evidence type="ECO:0000256" key="4">
    <source>
        <dbReference type="ARBA" id="ARBA00022840"/>
    </source>
</evidence>
<keyword evidence="6" id="KW-0732">Signal</keyword>
<dbReference type="Proteomes" id="UP001448207">
    <property type="component" value="Unassembled WGS sequence"/>
</dbReference>
<comment type="caution">
    <text evidence="8">The sequence shown here is derived from an EMBL/GenBank/DDBJ whole genome shotgun (WGS) entry which is preliminary data.</text>
</comment>
<dbReference type="Gene3D" id="3.40.50.12780">
    <property type="entry name" value="N-terminal domain of ligase-like"/>
    <property type="match status" value="1"/>
</dbReference>
<proteinExistence type="inferred from homology"/>
<keyword evidence="9" id="KW-1185">Reference proteome</keyword>
<sequence>MAMACFSLGIVVATAYDSMPADAISHILDETEPKAVFCETSLLNVLSKGLGMLTEEKRSKLVLYVGLEEESPGAVENFRESHSNDAELIHFDTIYESDNLTATDSTVRPDDLAVVMYTSGTSGAPKGVELTHGNIVAAMGAAEYLVVDFLKEEDNHCYVGFLPLAHVLEFLLEFLFITMGIPIGYATIRTLMDDGVCGPGGKGKGTGDLKALKPTILVGVPAVWERITKGVSSQLDKKHWALQNIFKAAVEVKWQMLKFFGKENNITRALDTTIFASVREATGGRLKYGLSGGAPISYDTQKFLWSSLCYFLQGYGLTECCGLAAVTLPTLGIVTGLVGPPSPSIECKLVDVPDTDYKAENGIGEVWLRGPSVMRGYYKRPDLTKEALTEDGWFKTGDVAHFTENGSIAITDRIKNLVKLSHGEYIALESLESKYRNSTEIKNICLIANSERSYIIGVVEPKDDSVDKDTLLQELQSTAKKSGCSRVEIIKDILVTRDEDWVKHYLTTSGKLKRRDIYKSNKDEIEKIYT</sequence>
<evidence type="ECO:0000256" key="2">
    <source>
        <dbReference type="ARBA" id="ARBA00022598"/>
    </source>
</evidence>
<feature type="chain" id="PRO_5046812805" description="AMP-dependent synthetase/ligase domain-containing protein" evidence="6">
    <location>
        <begin position="16"/>
        <end position="530"/>
    </location>
</feature>
<dbReference type="InterPro" id="IPR042099">
    <property type="entry name" value="ANL_N_sf"/>
</dbReference>
<dbReference type="InterPro" id="IPR000873">
    <property type="entry name" value="AMP-dep_synth/lig_dom"/>
</dbReference>
<gene>
    <name evidence="8" type="ORF">J3Q64DRAFT_1775714</name>
</gene>
<organism evidence="8 9">
    <name type="scientific">Phycomyces blakesleeanus</name>
    <dbReference type="NCBI Taxonomy" id="4837"/>
    <lineage>
        <taxon>Eukaryota</taxon>
        <taxon>Fungi</taxon>
        <taxon>Fungi incertae sedis</taxon>
        <taxon>Mucoromycota</taxon>
        <taxon>Mucoromycotina</taxon>
        <taxon>Mucoromycetes</taxon>
        <taxon>Mucorales</taxon>
        <taxon>Phycomycetaceae</taxon>
        <taxon>Phycomyces</taxon>
    </lineage>
</organism>
<protein>
    <recommendedName>
        <fullName evidence="7">AMP-dependent synthetase/ligase domain-containing protein</fullName>
    </recommendedName>
</protein>
<evidence type="ECO:0000259" key="7">
    <source>
        <dbReference type="Pfam" id="PF00501"/>
    </source>
</evidence>
<keyword evidence="2" id="KW-0436">Ligase</keyword>
<evidence type="ECO:0000256" key="5">
    <source>
        <dbReference type="ARBA" id="ARBA00036813"/>
    </source>
</evidence>
<dbReference type="PANTHER" id="PTHR43272">
    <property type="entry name" value="LONG-CHAIN-FATTY-ACID--COA LIGASE"/>
    <property type="match status" value="1"/>
</dbReference>